<evidence type="ECO:0000256" key="3">
    <source>
        <dbReference type="ARBA" id="ARBA00022475"/>
    </source>
</evidence>
<feature type="transmembrane region" description="Helical" evidence="8">
    <location>
        <begin position="197"/>
        <end position="216"/>
    </location>
</feature>
<dbReference type="PRINTS" id="PR00812">
    <property type="entry name" value="BCTERIALGSPF"/>
</dbReference>
<dbReference type="InterPro" id="IPR042094">
    <property type="entry name" value="T2SS_GspF_sf"/>
</dbReference>
<reference evidence="10 11" key="1">
    <citation type="submission" date="2017-02" db="EMBL/GenBank/DDBJ databases">
        <title>Whole genome sequencing of Metallibacterium scheffleri DSM 24874 (T).</title>
        <authorList>
            <person name="Kumar S."/>
            <person name="Patil P."/>
            <person name="Patil P.B."/>
        </authorList>
    </citation>
    <scope>NUCLEOTIDE SEQUENCE [LARGE SCALE GENOMIC DNA]</scope>
    <source>
        <strain evidence="10 11">DSM 24874</strain>
    </source>
</reference>
<dbReference type="GO" id="GO:0015628">
    <property type="term" value="P:protein secretion by the type II secretion system"/>
    <property type="evidence" value="ECO:0007669"/>
    <property type="project" value="TreeGrafter"/>
</dbReference>
<dbReference type="InterPro" id="IPR003004">
    <property type="entry name" value="GspF/PilC"/>
</dbReference>
<proteinExistence type="inferred from homology"/>
<evidence type="ECO:0000256" key="6">
    <source>
        <dbReference type="ARBA" id="ARBA00022989"/>
    </source>
</evidence>
<evidence type="ECO:0000256" key="5">
    <source>
        <dbReference type="ARBA" id="ARBA00022692"/>
    </source>
</evidence>
<keyword evidence="6 8" id="KW-1133">Transmembrane helix</keyword>
<feature type="transmembrane region" description="Helical" evidence="8">
    <location>
        <begin position="222"/>
        <end position="238"/>
    </location>
</feature>
<comment type="subcellular location">
    <subcellularLocation>
        <location evidence="1">Cell inner membrane</location>
        <topology evidence="1">Multi-pass membrane protein</topology>
    </subcellularLocation>
</comment>
<dbReference type="Gene3D" id="1.20.81.30">
    <property type="entry name" value="Type II secretion system (T2SS), domain F"/>
    <property type="match status" value="2"/>
</dbReference>
<feature type="domain" description="Type II secretion system protein GspF" evidence="9">
    <location>
        <begin position="273"/>
        <end position="394"/>
    </location>
</feature>
<evidence type="ECO:0000313" key="10">
    <source>
        <dbReference type="EMBL" id="THD06999.1"/>
    </source>
</evidence>
<evidence type="ECO:0000313" key="11">
    <source>
        <dbReference type="Proteomes" id="UP000307749"/>
    </source>
</evidence>
<dbReference type="PANTHER" id="PTHR30012">
    <property type="entry name" value="GENERAL SECRETION PATHWAY PROTEIN"/>
    <property type="match status" value="1"/>
</dbReference>
<comment type="similarity">
    <text evidence="2">Belongs to the GSP F family.</text>
</comment>
<organism evidence="10 11">
    <name type="scientific">Metallibacterium scheffleri</name>
    <dbReference type="NCBI Taxonomy" id="993689"/>
    <lineage>
        <taxon>Bacteria</taxon>
        <taxon>Pseudomonadati</taxon>
        <taxon>Pseudomonadota</taxon>
        <taxon>Gammaproteobacteria</taxon>
        <taxon>Lysobacterales</taxon>
        <taxon>Rhodanobacteraceae</taxon>
        <taxon>Metallibacterium</taxon>
    </lineage>
</organism>
<sequence length="403" mass="42876">MARFRYRAVAPSGALERGEIEADSIEDALARLHDSGHMPLEARPAVARGGGLARWIRPRTLDLAGQAEFALQLGTLLRAGQPLDRALGLLIELPETASARTMIERIRERVRGGATLSSALDAEPAVFSKLFTSLIRAGEASGHLDTALTGLSTHLARTVALRGTVLNALVYPAFLLVGVLGALILLLTYVVPSFVPIFAGMGVPLPWITVGVLALGQFLQQWGWAVLLGLVALSILAAQRLKNPAARLALDRRLLKMRVLGPLLIKIEMARIARTLGTLTGNGVSLLSALAIASQVATNRAIRVDVEQAAERVRDGHALAAALTHASWVPRVALAMIQVGEESGELDALLLRLADTFEADAGRTIDRLLAALVPTLTVLMTFLVGLIMLAILLPLLSLTSGIH</sequence>
<dbReference type="InterPro" id="IPR018076">
    <property type="entry name" value="T2SS_GspF_dom"/>
</dbReference>
<evidence type="ECO:0000256" key="2">
    <source>
        <dbReference type="ARBA" id="ARBA00005745"/>
    </source>
</evidence>
<dbReference type="AlphaFoldDB" id="A0A4S3KEX6"/>
<comment type="caution">
    <text evidence="10">The sequence shown here is derived from an EMBL/GenBank/DDBJ whole genome shotgun (WGS) entry which is preliminary data.</text>
</comment>
<keyword evidence="11" id="KW-1185">Reference proteome</keyword>
<dbReference type="GO" id="GO:0005886">
    <property type="term" value="C:plasma membrane"/>
    <property type="evidence" value="ECO:0007669"/>
    <property type="project" value="UniProtKB-SubCell"/>
</dbReference>
<evidence type="ECO:0000256" key="4">
    <source>
        <dbReference type="ARBA" id="ARBA00022519"/>
    </source>
</evidence>
<dbReference type="PANTHER" id="PTHR30012:SF7">
    <property type="entry name" value="PROTEIN TRANSPORT PROTEIN HOFC HOMOLOG"/>
    <property type="match status" value="1"/>
</dbReference>
<feature type="transmembrane region" description="Helical" evidence="8">
    <location>
        <begin position="368"/>
        <end position="393"/>
    </location>
</feature>
<feature type="transmembrane region" description="Helical" evidence="8">
    <location>
        <begin position="169"/>
        <end position="190"/>
    </location>
</feature>
<feature type="domain" description="Type II secretion system protein GspF" evidence="9">
    <location>
        <begin position="69"/>
        <end position="192"/>
    </location>
</feature>
<gene>
    <name evidence="10" type="ORF">B1806_15560</name>
</gene>
<evidence type="ECO:0000256" key="7">
    <source>
        <dbReference type="ARBA" id="ARBA00023136"/>
    </source>
</evidence>
<dbReference type="FunFam" id="1.20.81.30:FF:000001">
    <property type="entry name" value="Type II secretion system protein F"/>
    <property type="match status" value="2"/>
</dbReference>
<dbReference type="EMBL" id="MWQO01000069">
    <property type="protein sequence ID" value="THD06999.1"/>
    <property type="molecule type" value="Genomic_DNA"/>
</dbReference>
<name>A0A4S3KEX6_9GAMM</name>
<keyword evidence="4" id="KW-0997">Cell inner membrane</keyword>
<evidence type="ECO:0000256" key="8">
    <source>
        <dbReference type="SAM" id="Phobius"/>
    </source>
</evidence>
<protein>
    <submittedName>
        <fullName evidence="10">Type II secretion system protein GspF</fullName>
    </submittedName>
</protein>
<keyword evidence="5 8" id="KW-0812">Transmembrane</keyword>
<dbReference type="Proteomes" id="UP000307749">
    <property type="component" value="Unassembled WGS sequence"/>
</dbReference>
<dbReference type="STRING" id="993689.GCA_002077135_00140"/>
<evidence type="ECO:0000256" key="1">
    <source>
        <dbReference type="ARBA" id="ARBA00004429"/>
    </source>
</evidence>
<evidence type="ECO:0000259" key="9">
    <source>
        <dbReference type="Pfam" id="PF00482"/>
    </source>
</evidence>
<dbReference type="OrthoDB" id="9805682at2"/>
<keyword evidence="7 8" id="KW-0472">Membrane</keyword>
<keyword evidence="3" id="KW-1003">Cell membrane</keyword>
<dbReference type="RefSeq" id="WP_081130193.1">
    <property type="nucleotide sequence ID" value="NZ_LDOS01000005.1"/>
</dbReference>
<dbReference type="Pfam" id="PF00482">
    <property type="entry name" value="T2SSF"/>
    <property type="match status" value="2"/>
</dbReference>
<accession>A0A4S3KEX6</accession>